<organism evidence="2 3">
    <name type="scientific">Danxiaibacter flavus</name>
    <dbReference type="NCBI Taxonomy" id="3049108"/>
    <lineage>
        <taxon>Bacteria</taxon>
        <taxon>Pseudomonadati</taxon>
        <taxon>Bacteroidota</taxon>
        <taxon>Chitinophagia</taxon>
        <taxon>Chitinophagales</taxon>
        <taxon>Chitinophagaceae</taxon>
        <taxon>Danxiaibacter</taxon>
    </lineage>
</organism>
<keyword evidence="3" id="KW-1185">Reference proteome</keyword>
<dbReference type="Proteomes" id="UP001560573">
    <property type="component" value="Unassembled WGS sequence"/>
</dbReference>
<feature type="signal peptide" evidence="1">
    <location>
        <begin position="1"/>
        <end position="17"/>
    </location>
</feature>
<evidence type="ECO:0000256" key="1">
    <source>
        <dbReference type="SAM" id="SignalP"/>
    </source>
</evidence>
<keyword evidence="1" id="KW-0732">Signal</keyword>
<sequence>MKYIWILFFLFAGQLHAQKMVAECTIEYKVEVKNNNVVKGGTSSRFQYLKGKKVRIDIMTDAFTQKEIYDLNTGDAVVLKEVGANKYMSQLTRDKWMQQFEKFKGIKPTPAAETKTILGYECKKAFAKLDDDVKFTIYYTTAIVPSASENPYLAEAVPGFILQYEMANEKTKNNITYTATKISFSPVPSALFDIPTTGYRILK</sequence>
<evidence type="ECO:0000313" key="2">
    <source>
        <dbReference type="EMBL" id="MEX6687933.1"/>
    </source>
</evidence>
<proteinExistence type="predicted"/>
<name>A0ABV3ZHG0_9BACT</name>
<reference evidence="2 3" key="1">
    <citation type="submission" date="2023-07" db="EMBL/GenBank/DDBJ databases">
        <authorList>
            <person name="Lian W.-H."/>
        </authorList>
    </citation>
    <scope>NUCLEOTIDE SEQUENCE [LARGE SCALE GENOMIC DNA]</scope>
    <source>
        <strain evidence="2 3">SYSU DXS3180</strain>
    </source>
</reference>
<evidence type="ECO:0008006" key="4">
    <source>
        <dbReference type="Google" id="ProtNLM"/>
    </source>
</evidence>
<evidence type="ECO:0000313" key="3">
    <source>
        <dbReference type="Proteomes" id="UP001560573"/>
    </source>
</evidence>
<comment type="caution">
    <text evidence="2">The sequence shown here is derived from an EMBL/GenBank/DDBJ whole genome shotgun (WGS) entry which is preliminary data.</text>
</comment>
<protein>
    <recommendedName>
        <fullName evidence="4">GLPGLI family protein</fullName>
    </recommendedName>
</protein>
<feature type="chain" id="PRO_5046200555" description="GLPGLI family protein" evidence="1">
    <location>
        <begin position="18"/>
        <end position="203"/>
    </location>
</feature>
<accession>A0ABV3ZHG0</accession>
<dbReference type="RefSeq" id="WP_369329333.1">
    <property type="nucleotide sequence ID" value="NZ_JAULBC010000002.1"/>
</dbReference>
<gene>
    <name evidence="2" type="ORF">QTN47_10530</name>
</gene>
<dbReference type="EMBL" id="JAULBC010000002">
    <property type="protein sequence ID" value="MEX6687933.1"/>
    <property type="molecule type" value="Genomic_DNA"/>
</dbReference>